<reference evidence="2" key="1">
    <citation type="submission" date="2018-12" db="EMBL/GenBank/DDBJ databases">
        <title>Tengunoibacter tsumagoiensis gen. nov., sp. nov., Dictyobacter kobayashii sp. nov., D. alpinus sp. nov., and D. joshuensis sp. nov. and description of Dictyobacteraceae fam. nov. within the order Ktedonobacterales isolated from Tengu-no-mugimeshi.</title>
        <authorList>
            <person name="Wang C.M."/>
            <person name="Zheng Y."/>
            <person name="Sakai Y."/>
            <person name="Toyoda A."/>
            <person name="Minakuchi Y."/>
            <person name="Abe K."/>
            <person name="Yokota A."/>
            <person name="Yabe S."/>
        </authorList>
    </citation>
    <scope>NUCLEOTIDE SEQUENCE [LARGE SCALE GENOMIC DNA]</scope>
    <source>
        <strain evidence="2">Uno11</strain>
    </source>
</reference>
<evidence type="ECO:0000313" key="2">
    <source>
        <dbReference type="Proteomes" id="UP000287188"/>
    </source>
</evidence>
<name>A0A402AEU8_9CHLR</name>
<dbReference type="EMBL" id="BIFS01000001">
    <property type="protein sequence ID" value="GCE17603.1"/>
    <property type="molecule type" value="Genomic_DNA"/>
</dbReference>
<keyword evidence="2" id="KW-1185">Reference proteome</keyword>
<evidence type="ECO:0000313" key="1">
    <source>
        <dbReference type="EMBL" id="GCE17603.1"/>
    </source>
</evidence>
<gene>
    <name evidence="1" type="ORF">KDK_14030</name>
</gene>
<protein>
    <submittedName>
        <fullName evidence="1">Uncharacterized protein</fullName>
    </submittedName>
</protein>
<accession>A0A402AEU8</accession>
<organism evidence="1 2">
    <name type="scientific">Dictyobacter kobayashii</name>
    <dbReference type="NCBI Taxonomy" id="2014872"/>
    <lineage>
        <taxon>Bacteria</taxon>
        <taxon>Bacillati</taxon>
        <taxon>Chloroflexota</taxon>
        <taxon>Ktedonobacteria</taxon>
        <taxon>Ktedonobacterales</taxon>
        <taxon>Dictyobacteraceae</taxon>
        <taxon>Dictyobacter</taxon>
    </lineage>
</organism>
<dbReference type="Proteomes" id="UP000287188">
    <property type="component" value="Unassembled WGS sequence"/>
</dbReference>
<comment type="caution">
    <text evidence="1">The sequence shown here is derived from an EMBL/GenBank/DDBJ whole genome shotgun (WGS) entry which is preliminary data.</text>
</comment>
<dbReference type="AlphaFoldDB" id="A0A402AEU8"/>
<proteinExistence type="predicted"/>
<sequence length="65" mass="7116">MFSNVYLYSKLLKSNQKRRLDAASSAATGSGVVEERNVSGFAHTIERQIITGIAMHITKGNFDGK</sequence>